<evidence type="ECO:0000313" key="2">
    <source>
        <dbReference type="Proteomes" id="UP000054018"/>
    </source>
</evidence>
<feature type="non-terminal residue" evidence="1">
    <location>
        <position position="1"/>
    </location>
</feature>
<proteinExistence type="predicted"/>
<reference evidence="1 2" key="1">
    <citation type="submission" date="2014-04" db="EMBL/GenBank/DDBJ databases">
        <authorList>
            <consortium name="DOE Joint Genome Institute"/>
            <person name="Kuo A."/>
            <person name="Kohler A."/>
            <person name="Costa M.D."/>
            <person name="Nagy L.G."/>
            <person name="Floudas D."/>
            <person name="Copeland A."/>
            <person name="Barry K.W."/>
            <person name="Cichocki N."/>
            <person name="Veneault-Fourrey C."/>
            <person name="LaButti K."/>
            <person name="Lindquist E.A."/>
            <person name="Lipzen A."/>
            <person name="Lundell T."/>
            <person name="Morin E."/>
            <person name="Murat C."/>
            <person name="Sun H."/>
            <person name="Tunlid A."/>
            <person name="Henrissat B."/>
            <person name="Grigoriev I.V."/>
            <person name="Hibbett D.S."/>
            <person name="Martin F."/>
            <person name="Nordberg H.P."/>
            <person name="Cantor M.N."/>
            <person name="Hua S.X."/>
        </authorList>
    </citation>
    <scope>NUCLEOTIDE SEQUENCE [LARGE SCALE GENOMIC DNA]</scope>
    <source>
        <strain evidence="1 2">441</strain>
    </source>
</reference>
<dbReference type="AlphaFoldDB" id="A0A0C9YE29"/>
<protein>
    <submittedName>
        <fullName evidence="1">Uncharacterized protein</fullName>
    </submittedName>
</protein>
<dbReference type="HOGENOM" id="CLU_2819600_0_0_1"/>
<dbReference type="Proteomes" id="UP000054018">
    <property type="component" value="Unassembled WGS sequence"/>
</dbReference>
<evidence type="ECO:0000313" key="1">
    <source>
        <dbReference type="EMBL" id="KIK23035.1"/>
    </source>
</evidence>
<name>A0A0C9YE29_9AGAM</name>
<sequence length="67" mass="7452">RSETHSQLRNASPHSLVITTFSPAIPFARGWSCPTIWIIVLGGETGSPNLGFWPQESHGIWLRPRTV</sequence>
<organism evidence="1 2">
    <name type="scientific">Pisolithus microcarpus 441</name>
    <dbReference type="NCBI Taxonomy" id="765257"/>
    <lineage>
        <taxon>Eukaryota</taxon>
        <taxon>Fungi</taxon>
        <taxon>Dikarya</taxon>
        <taxon>Basidiomycota</taxon>
        <taxon>Agaricomycotina</taxon>
        <taxon>Agaricomycetes</taxon>
        <taxon>Agaricomycetidae</taxon>
        <taxon>Boletales</taxon>
        <taxon>Sclerodermatineae</taxon>
        <taxon>Pisolithaceae</taxon>
        <taxon>Pisolithus</taxon>
    </lineage>
</organism>
<keyword evidence="2" id="KW-1185">Reference proteome</keyword>
<gene>
    <name evidence="1" type="ORF">PISMIDRAFT_679662</name>
</gene>
<reference evidence="2" key="2">
    <citation type="submission" date="2015-01" db="EMBL/GenBank/DDBJ databases">
        <title>Evolutionary Origins and Diversification of the Mycorrhizal Mutualists.</title>
        <authorList>
            <consortium name="DOE Joint Genome Institute"/>
            <consortium name="Mycorrhizal Genomics Consortium"/>
            <person name="Kohler A."/>
            <person name="Kuo A."/>
            <person name="Nagy L.G."/>
            <person name="Floudas D."/>
            <person name="Copeland A."/>
            <person name="Barry K.W."/>
            <person name="Cichocki N."/>
            <person name="Veneault-Fourrey C."/>
            <person name="LaButti K."/>
            <person name="Lindquist E.A."/>
            <person name="Lipzen A."/>
            <person name="Lundell T."/>
            <person name="Morin E."/>
            <person name="Murat C."/>
            <person name="Riley R."/>
            <person name="Ohm R."/>
            <person name="Sun H."/>
            <person name="Tunlid A."/>
            <person name="Henrissat B."/>
            <person name="Grigoriev I.V."/>
            <person name="Hibbett D.S."/>
            <person name="Martin F."/>
        </authorList>
    </citation>
    <scope>NUCLEOTIDE SEQUENCE [LARGE SCALE GENOMIC DNA]</scope>
    <source>
        <strain evidence="2">441</strain>
    </source>
</reference>
<dbReference type="EMBL" id="KN833731">
    <property type="protein sequence ID" value="KIK23035.1"/>
    <property type="molecule type" value="Genomic_DNA"/>
</dbReference>
<accession>A0A0C9YE29</accession>